<evidence type="ECO:0000256" key="8">
    <source>
        <dbReference type="ARBA" id="ARBA00022842"/>
    </source>
</evidence>
<dbReference type="EC" id="3.6.1.55" evidence="12"/>
<keyword evidence="5" id="KW-0479">Metal-binding</keyword>
<keyword evidence="6" id="KW-0227">DNA damage</keyword>
<dbReference type="InterPro" id="IPR000086">
    <property type="entry name" value="NUDIX_hydrolase_dom"/>
</dbReference>
<gene>
    <name evidence="18" type="primary">mutT</name>
    <name evidence="18" type="ordered locus">MICA_1455</name>
</gene>
<dbReference type="KEGG" id="mai:MICA_1455"/>
<dbReference type="RefSeq" id="WP_014102996.1">
    <property type="nucleotide sequence ID" value="NC_016026.1"/>
</dbReference>
<dbReference type="Gene3D" id="3.90.79.10">
    <property type="entry name" value="Nucleoside Triphosphate Pyrophosphohydrolase"/>
    <property type="match status" value="1"/>
</dbReference>
<dbReference type="InterPro" id="IPR047127">
    <property type="entry name" value="MutT-like"/>
</dbReference>
<dbReference type="CDD" id="cd03425">
    <property type="entry name" value="NUDIX_MutT_NudA_like"/>
    <property type="match status" value="1"/>
</dbReference>
<name>G2KNC5_MICAA</name>
<organism evidence="18 19">
    <name type="scientific">Micavibrio aeruginosavorus (strain ARL-13)</name>
    <dbReference type="NCBI Taxonomy" id="856793"/>
    <lineage>
        <taxon>Bacteria</taxon>
        <taxon>Pseudomonadati</taxon>
        <taxon>Bdellovibrionota</taxon>
        <taxon>Bdellovibrionia</taxon>
        <taxon>Bdellovibrionales</taxon>
        <taxon>Pseudobdellovibrionaceae</taxon>
        <taxon>Micavibrio</taxon>
    </lineage>
</organism>
<evidence type="ECO:0000256" key="5">
    <source>
        <dbReference type="ARBA" id="ARBA00022723"/>
    </source>
</evidence>
<evidence type="ECO:0000256" key="10">
    <source>
        <dbReference type="ARBA" id="ARBA00035861"/>
    </source>
</evidence>
<keyword evidence="7" id="KW-0378">Hydrolase</keyword>
<evidence type="ECO:0000256" key="6">
    <source>
        <dbReference type="ARBA" id="ARBA00022763"/>
    </source>
</evidence>
<dbReference type="Pfam" id="PF14815">
    <property type="entry name" value="NUDIX_4"/>
    <property type="match status" value="1"/>
</dbReference>
<evidence type="ECO:0000259" key="17">
    <source>
        <dbReference type="PROSITE" id="PS51462"/>
    </source>
</evidence>
<comment type="similarity">
    <text evidence="2">Belongs to the Nudix hydrolase family.</text>
</comment>
<reference evidence="18 19" key="1">
    <citation type="journal article" date="2011" name="BMC Genomics">
        <title>Genomic insights into an obligate epibiotic bacterial predator: Micavibrio aeruginosavorus ARL-13.</title>
        <authorList>
            <person name="Wang Z."/>
            <person name="Kadouri D."/>
            <person name="Wu M."/>
        </authorList>
    </citation>
    <scope>NUCLEOTIDE SEQUENCE [LARGE SCALE GENOMIC DNA]</scope>
    <source>
        <strain evidence="18 19">ARL-13</strain>
    </source>
</reference>
<dbReference type="InterPro" id="IPR020476">
    <property type="entry name" value="Nudix_hydrolase"/>
</dbReference>
<evidence type="ECO:0000256" key="14">
    <source>
        <dbReference type="ARBA" id="ARBA00041592"/>
    </source>
</evidence>
<dbReference type="PANTHER" id="PTHR47707:SF1">
    <property type="entry name" value="NUDIX HYDROLASE FAMILY PROTEIN"/>
    <property type="match status" value="1"/>
</dbReference>
<sequence>MVRFVKKSISCEEALDLPRPTCAPKRTVFVVAAALIDADGRVLMAQRPEGKAMAGLWEFPGGKMEQGETPEFALMREIEEELGVETRPCCYTPIGMASHGYDDFHLIMPLYACRVWRGEPQMHEHAGLKWAFPHEMYAMPMPEADLPLIPQLETYLGRG</sequence>
<comment type="catalytic activity">
    <reaction evidence="11">
        <text>8-oxo-GTP + H2O = 8-oxo-GMP + diphosphate + H(+)</text>
        <dbReference type="Rhea" id="RHEA:67616"/>
        <dbReference type="ChEBI" id="CHEBI:15377"/>
        <dbReference type="ChEBI" id="CHEBI:15378"/>
        <dbReference type="ChEBI" id="CHEBI:33019"/>
        <dbReference type="ChEBI" id="CHEBI:143553"/>
        <dbReference type="ChEBI" id="CHEBI:145694"/>
    </reaction>
</comment>
<evidence type="ECO:0000313" key="19">
    <source>
        <dbReference type="Proteomes" id="UP000009286"/>
    </source>
</evidence>
<dbReference type="FunFam" id="3.90.79.10:FF:000014">
    <property type="entry name" value="8-oxo-dGTP diphosphatase MutT"/>
    <property type="match status" value="1"/>
</dbReference>
<dbReference type="PROSITE" id="PS00893">
    <property type="entry name" value="NUDIX_BOX"/>
    <property type="match status" value="1"/>
</dbReference>
<evidence type="ECO:0000256" key="2">
    <source>
        <dbReference type="ARBA" id="ARBA00005582"/>
    </source>
</evidence>
<dbReference type="eggNOG" id="COG1051">
    <property type="taxonomic scope" value="Bacteria"/>
</dbReference>
<dbReference type="GO" id="GO:0046872">
    <property type="term" value="F:metal ion binding"/>
    <property type="evidence" value="ECO:0007669"/>
    <property type="project" value="UniProtKB-KW"/>
</dbReference>
<evidence type="ECO:0000256" key="11">
    <source>
        <dbReference type="ARBA" id="ARBA00036904"/>
    </source>
</evidence>
<keyword evidence="9" id="KW-0234">DNA repair</keyword>
<dbReference type="AlphaFoldDB" id="G2KNC5"/>
<keyword evidence="3" id="KW-0515">Mutator protein</keyword>
<dbReference type="SUPFAM" id="SSF55811">
    <property type="entry name" value="Nudix"/>
    <property type="match status" value="1"/>
</dbReference>
<evidence type="ECO:0000256" key="3">
    <source>
        <dbReference type="ARBA" id="ARBA00022457"/>
    </source>
</evidence>
<evidence type="ECO:0000256" key="13">
    <source>
        <dbReference type="ARBA" id="ARBA00040794"/>
    </source>
</evidence>
<evidence type="ECO:0000256" key="16">
    <source>
        <dbReference type="ARBA" id="ARBA00042798"/>
    </source>
</evidence>
<dbReference type="InterPro" id="IPR029119">
    <property type="entry name" value="MutY_C"/>
</dbReference>
<feature type="domain" description="Nudix hydrolase" evidence="17">
    <location>
        <begin position="26"/>
        <end position="153"/>
    </location>
</feature>
<keyword evidence="19" id="KW-1185">Reference proteome</keyword>
<dbReference type="PRINTS" id="PR00502">
    <property type="entry name" value="NUDIXFAMILY"/>
</dbReference>
<evidence type="ECO:0000256" key="7">
    <source>
        <dbReference type="ARBA" id="ARBA00022801"/>
    </source>
</evidence>
<evidence type="ECO:0000256" key="9">
    <source>
        <dbReference type="ARBA" id="ARBA00023204"/>
    </source>
</evidence>
<dbReference type="GO" id="GO:0035539">
    <property type="term" value="F:8-oxo-7,8-dihydrodeoxyguanosine triphosphate pyrophosphatase activity"/>
    <property type="evidence" value="ECO:0007669"/>
    <property type="project" value="UniProtKB-EC"/>
</dbReference>
<dbReference type="GO" id="GO:0006281">
    <property type="term" value="P:DNA repair"/>
    <property type="evidence" value="ECO:0007669"/>
    <property type="project" value="UniProtKB-KW"/>
</dbReference>
<dbReference type="GO" id="GO:0006260">
    <property type="term" value="P:DNA replication"/>
    <property type="evidence" value="ECO:0007669"/>
    <property type="project" value="UniProtKB-KW"/>
</dbReference>
<dbReference type="GO" id="GO:0044716">
    <property type="term" value="F:8-oxo-GDP phosphatase activity"/>
    <property type="evidence" value="ECO:0007669"/>
    <property type="project" value="TreeGrafter"/>
</dbReference>
<keyword evidence="4" id="KW-0235">DNA replication</keyword>
<dbReference type="PANTHER" id="PTHR47707">
    <property type="entry name" value="8-OXO-DGTP DIPHOSPHATASE"/>
    <property type="match status" value="1"/>
</dbReference>
<dbReference type="PROSITE" id="PS51462">
    <property type="entry name" value="NUDIX"/>
    <property type="match status" value="1"/>
</dbReference>
<protein>
    <recommendedName>
        <fullName evidence="13">8-oxo-dGTP diphosphatase</fullName>
        <ecNumber evidence="12">3.6.1.55</ecNumber>
    </recommendedName>
    <alternativeName>
        <fullName evidence="16">7,8-dihydro-8-oxoguanine-triphosphatase</fullName>
    </alternativeName>
    <alternativeName>
        <fullName evidence="15">Mutator protein MutT</fullName>
    </alternativeName>
    <alternativeName>
        <fullName evidence="14">dGTP pyrophosphohydrolase</fullName>
    </alternativeName>
</protein>
<dbReference type="EMBL" id="CP002382">
    <property type="protein sequence ID" value="AEP09773.1"/>
    <property type="molecule type" value="Genomic_DNA"/>
</dbReference>
<dbReference type="InterPro" id="IPR015797">
    <property type="entry name" value="NUDIX_hydrolase-like_dom_sf"/>
</dbReference>
<comment type="catalytic activity">
    <reaction evidence="10">
        <text>8-oxo-dGTP + H2O = 8-oxo-dGMP + diphosphate + H(+)</text>
        <dbReference type="Rhea" id="RHEA:31575"/>
        <dbReference type="ChEBI" id="CHEBI:15377"/>
        <dbReference type="ChEBI" id="CHEBI:15378"/>
        <dbReference type="ChEBI" id="CHEBI:33019"/>
        <dbReference type="ChEBI" id="CHEBI:63224"/>
        <dbReference type="ChEBI" id="CHEBI:77896"/>
        <dbReference type="EC" id="3.6.1.55"/>
    </reaction>
</comment>
<dbReference type="GO" id="GO:0008413">
    <property type="term" value="F:8-oxo-7,8-dihydroguanosine triphosphate pyrophosphatase activity"/>
    <property type="evidence" value="ECO:0007669"/>
    <property type="project" value="TreeGrafter"/>
</dbReference>
<evidence type="ECO:0000256" key="12">
    <source>
        <dbReference type="ARBA" id="ARBA00038905"/>
    </source>
</evidence>
<dbReference type="OrthoDB" id="9810648at2"/>
<evidence type="ECO:0000256" key="1">
    <source>
        <dbReference type="ARBA" id="ARBA00001946"/>
    </source>
</evidence>
<evidence type="ECO:0000256" key="15">
    <source>
        <dbReference type="ARBA" id="ARBA00041979"/>
    </source>
</evidence>
<dbReference type="HOGENOM" id="CLU_037162_19_2_5"/>
<proteinExistence type="inferred from homology"/>
<dbReference type="InterPro" id="IPR020084">
    <property type="entry name" value="NUDIX_hydrolase_CS"/>
</dbReference>
<accession>G2KNC5</accession>
<evidence type="ECO:0000256" key="4">
    <source>
        <dbReference type="ARBA" id="ARBA00022705"/>
    </source>
</evidence>
<keyword evidence="8" id="KW-0460">Magnesium</keyword>
<comment type="cofactor">
    <cofactor evidence="1">
        <name>Mg(2+)</name>
        <dbReference type="ChEBI" id="CHEBI:18420"/>
    </cofactor>
</comment>
<dbReference type="Proteomes" id="UP000009286">
    <property type="component" value="Chromosome"/>
</dbReference>
<evidence type="ECO:0000313" key="18">
    <source>
        <dbReference type="EMBL" id="AEP09773.1"/>
    </source>
</evidence>
<dbReference type="STRING" id="856793.MICA_1455"/>
<dbReference type="GO" id="GO:0044715">
    <property type="term" value="F:8-oxo-dGDP phosphatase activity"/>
    <property type="evidence" value="ECO:0007669"/>
    <property type="project" value="TreeGrafter"/>
</dbReference>